<dbReference type="Pfam" id="PF00534">
    <property type="entry name" value="Glycos_transf_1"/>
    <property type="match status" value="1"/>
</dbReference>
<dbReference type="InterPro" id="IPR001296">
    <property type="entry name" value="Glyco_trans_1"/>
</dbReference>
<evidence type="ECO:0000313" key="2">
    <source>
        <dbReference type="EMBL" id="GIQ63481.1"/>
    </source>
</evidence>
<accession>A0ABQ4N6C6</accession>
<feature type="domain" description="Glycosyl transferase family 1" evidence="1">
    <location>
        <begin position="5"/>
        <end position="80"/>
    </location>
</feature>
<reference evidence="2 3" key="1">
    <citation type="submission" date="2021-04" db="EMBL/GenBank/DDBJ databases">
        <title>Draft genome sequence of Paenibacillus cisolokensis, LC2-13A.</title>
        <authorList>
            <person name="Uke A."/>
            <person name="Chhe C."/>
            <person name="Baramee S."/>
            <person name="Kosugi A."/>
        </authorList>
    </citation>
    <scope>NUCLEOTIDE SEQUENCE [LARGE SCALE GENOMIC DNA]</scope>
    <source>
        <strain evidence="2 3">LC2-13A</strain>
    </source>
</reference>
<evidence type="ECO:0000259" key="1">
    <source>
        <dbReference type="Pfam" id="PF00534"/>
    </source>
</evidence>
<dbReference type="Proteomes" id="UP000680304">
    <property type="component" value="Unassembled WGS sequence"/>
</dbReference>
<protein>
    <recommendedName>
        <fullName evidence="1">Glycosyl transferase family 1 domain-containing protein</fullName>
    </recommendedName>
</protein>
<sequence length="108" mass="11906">MPFFDIFVLPSRAEAFGSVFAEAALCWLALVGTNVGGIAEQITDGENGLLVPPDDPDALCEALVKVVTDPAFRYNLARSAWERAKKEYSLQRVINQLKQVYAEMKPDS</sequence>
<dbReference type="SUPFAM" id="SSF53756">
    <property type="entry name" value="UDP-Glycosyltransferase/glycogen phosphorylase"/>
    <property type="match status" value="1"/>
</dbReference>
<dbReference type="PANTHER" id="PTHR12526">
    <property type="entry name" value="GLYCOSYLTRANSFERASE"/>
    <property type="match status" value="1"/>
</dbReference>
<gene>
    <name evidence="2" type="ORF">PACILC2_20490</name>
</gene>
<dbReference type="Gene3D" id="3.40.50.2000">
    <property type="entry name" value="Glycogen Phosphorylase B"/>
    <property type="match status" value="2"/>
</dbReference>
<organism evidence="2 3">
    <name type="scientific">Paenibacillus cisolokensis</name>
    <dbReference type="NCBI Taxonomy" id="1658519"/>
    <lineage>
        <taxon>Bacteria</taxon>
        <taxon>Bacillati</taxon>
        <taxon>Bacillota</taxon>
        <taxon>Bacilli</taxon>
        <taxon>Bacillales</taxon>
        <taxon>Paenibacillaceae</taxon>
        <taxon>Paenibacillus</taxon>
    </lineage>
</organism>
<name>A0ABQ4N6C6_9BACL</name>
<comment type="caution">
    <text evidence="2">The sequence shown here is derived from an EMBL/GenBank/DDBJ whole genome shotgun (WGS) entry which is preliminary data.</text>
</comment>
<proteinExistence type="predicted"/>
<keyword evidence="3" id="KW-1185">Reference proteome</keyword>
<dbReference type="CDD" id="cd03801">
    <property type="entry name" value="GT4_PimA-like"/>
    <property type="match status" value="1"/>
</dbReference>
<evidence type="ECO:0000313" key="3">
    <source>
        <dbReference type="Proteomes" id="UP000680304"/>
    </source>
</evidence>
<dbReference type="EMBL" id="BOVJ01000064">
    <property type="protein sequence ID" value="GIQ63481.1"/>
    <property type="molecule type" value="Genomic_DNA"/>
</dbReference>